<proteinExistence type="predicted"/>
<reference evidence="1" key="1">
    <citation type="journal article" date="2012" name="PLoS Negl. Trop. Dis.">
        <title>A systematically improved high quality genome and transcriptome of the human blood fluke Schistosoma mansoni.</title>
        <authorList>
            <person name="Protasio A.V."/>
            <person name="Tsai I.J."/>
            <person name="Babbage A."/>
            <person name="Nichol S."/>
            <person name="Hunt M."/>
            <person name="Aslett M.A."/>
            <person name="De Silva N."/>
            <person name="Velarde G.S."/>
            <person name="Anderson T.J."/>
            <person name="Clark R.C."/>
            <person name="Davidson C."/>
            <person name="Dillon G.P."/>
            <person name="Holroyd N.E."/>
            <person name="LoVerde P.T."/>
            <person name="Lloyd C."/>
            <person name="McQuillan J."/>
            <person name="Oliveira G."/>
            <person name="Otto T.D."/>
            <person name="Parker-Manuel S.J."/>
            <person name="Quail M.A."/>
            <person name="Wilson R.A."/>
            <person name="Zerlotini A."/>
            <person name="Dunne D.W."/>
            <person name="Berriman M."/>
        </authorList>
    </citation>
    <scope>NUCLEOTIDE SEQUENCE [LARGE SCALE GENOMIC DNA]</scope>
    <source>
        <strain evidence="1">Puerto Rican</strain>
    </source>
</reference>
<dbReference type="Proteomes" id="UP000008854">
    <property type="component" value="Unassembled WGS sequence"/>
</dbReference>
<protein>
    <submittedName>
        <fullName evidence="2">Serine/threonine-protein kinase DDB_G0282963</fullName>
    </submittedName>
</protein>
<evidence type="ECO:0000313" key="2">
    <source>
        <dbReference type="WBParaSite" id="Smp_139010.1"/>
    </source>
</evidence>
<organism evidence="1 2">
    <name type="scientific">Schistosoma mansoni</name>
    <name type="common">Blood fluke</name>
    <dbReference type="NCBI Taxonomy" id="6183"/>
    <lineage>
        <taxon>Eukaryota</taxon>
        <taxon>Metazoa</taxon>
        <taxon>Spiralia</taxon>
        <taxon>Lophotrochozoa</taxon>
        <taxon>Platyhelminthes</taxon>
        <taxon>Trematoda</taxon>
        <taxon>Digenea</taxon>
        <taxon>Strigeidida</taxon>
        <taxon>Schistosomatoidea</taxon>
        <taxon>Schistosomatidae</taxon>
        <taxon>Schistosoma</taxon>
    </lineage>
</organism>
<evidence type="ECO:0000313" key="1">
    <source>
        <dbReference type="Proteomes" id="UP000008854"/>
    </source>
</evidence>
<reference evidence="2" key="2">
    <citation type="submission" date="2018-12" db="UniProtKB">
        <authorList>
            <consortium name="WormBaseParasite"/>
        </authorList>
    </citation>
    <scope>IDENTIFICATION</scope>
    <source>
        <strain evidence="2">Puerto Rican</strain>
    </source>
</reference>
<dbReference type="InParanoid" id="A0A3Q0KN31"/>
<keyword evidence="1" id="KW-1185">Reference proteome</keyword>
<dbReference type="STRING" id="6183.A0A3Q0KN31"/>
<dbReference type="WBParaSite" id="Smp_139010.1">
    <property type="protein sequence ID" value="Smp_139010.1"/>
    <property type="gene ID" value="Smp_139010"/>
</dbReference>
<dbReference type="AlphaFoldDB" id="A0A3Q0KN31"/>
<accession>A0A3Q0KN31</accession>
<sequence length="967" mass="108252">MALINSNKPDSDGNLTGTIVRHLDSPSQSSVSSEELLIWSKEGNDYDWELFPISPPLNGELSRIQGSSNVECDSSFTPVTNNNLNDVNNGSKAITITESNFSNSNSSNDTTIYSYNHHNSVTGQLSTSPLTLQSCSHYMNGSSIQPQLIHSTKTNIIETTINELIPSSSFSRTLSSSKTVTNNSFSFNNLYDQINVNTLADDFIDLDIKTIPTTSGCSLTTSYHPDFDYVGFPESPIQSLQNSASNKKSQPLNLFISNNGINVQKSSVVSQSPETEIIRQTSLNPHFRQMLSSVNEIPTTKVFVGYNNGVGNNNDDSSTNYTDYRCNQNGYNNKKNNKSFHCQSSELIDHLLSSDNESSEDLPGYSFLSSSSASSCIHIPSTCNDDNHNDNNSCHVNHMENNTLSTNTIHKIVNNEENADNCHHHHEYHKHKNRQYQRQDNGLMSLTSCNSIPLPFMLIPTSELASGGSLTCTVVNILRCLGLLDRCGVEDLCAILYDFWNNNCHAPFYPAHSFFNSYVIYPTCWELSRMEESVVTRSSSFTSCTLVDSRRSTVPGEDYERNYQMLINCRESKPLNGSCLVSYLLSCSYMGTSFLASHPIYNLNNLSSPCCLRLPTSCCYFVMDRANQISPYNTPATYHPNLIQPISNSNMNWRRGCADNLVLMLTHHSPGSKNTSSVVDKLLTGRFLPGPTSWRSVWPFIHKNHSKCFNCTKPESNMSDSLALWFSAWLYCGAIPVLAQLCDSAYSNAQYFPPDILQQSCNSSRYSAQELVWSHRLVYGVTENNEVYLTNPNELVPVQYVLDQLSKKPEIRISKAQISNLWTKHYLHSKLYPDRDQTIEDKQHISCKSTFFTGESLTLLARHPDPRWASMNIMGQVLCTLRSLERWANTLELSNVVSLDCVNYQSALFPDTTSSISCSRTNSTETEQFSNSPAITIPSAQLPGISLFIEKSNWELVHTLLQTKCIE</sequence>
<name>A0A3Q0KN31_SCHMA</name>